<evidence type="ECO:0000313" key="3">
    <source>
        <dbReference type="EMBL" id="MBB5705265.1"/>
    </source>
</evidence>
<dbReference type="SUPFAM" id="SSF89447">
    <property type="entry name" value="AbrB/MazE/MraZ-like"/>
    <property type="match status" value="1"/>
</dbReference>
<feature type="domain" description="SpoVT-AbrB" evidence="2">
    <location>
        <begin position="10"/>
        <end position="51"/>
    </location>
</feature>
<dbReference type="Proteomes" id="UP000537161">
    <property type="component" value="Unassembled WGS sequence"/>
</dbReference>
<gene>
    <name evidence="3" type="ORF">FHR21_000590</name>
</gene>
<dbReference type="InterPro" id="IPR007159">
    <property type="entry name" value="SpoVT-AbrB_dom"/>
</dbReference>
<dbReference type="InterPro" id="IPR037914">
    <property type="entry name" value="SpoVT-AbrB_sf"/>
</dbReference>
<feature type="compositionally biased region" description="Basic and acidic residues" evidence="1">
    <location>
        <begin position="84"/>
        <end position="93"/>
    </location>
</feature>
<comment type="caution">
    <text evidence="3">The sequence shown here is derived from an EMBL/GenBank/DDBJ whole genome shotgun (WGS) entry which is preliminary data.</text>
</comment>
<evidence type="ECO:0000256" key="1">
    <source>
        <dbReference type="SAM" id="MobiDB-lite"/>
    </source>
</evidence>
<protein>
    <submittedName>
        <fullName evidence="3">Antitoxin VapB</fullName>
    </submittedName>
</protein>
<keyword evidence="4" id="KW-1185">Reference proteome</keyword>
<dbReference type="GO" id="GO:0003677">
    <property type="term" value="F:DNA binding"/>
    <property type="evidence" value="ECO:0007669"/>
    <property type="project" value="InterPro"/>
</dbReference>
<sequence>MTKEYRAKVFKSGNSLALRLPKALGLEEGTEMIVREERGEFRFEPADKPKAKIDVSGFWGKAPWLKIPPREDFEERPSTVAARKAAEEAAKKG</sequence>
<dbReference type="AlphaFoldDB" id="A0A7W9B2Z3"/>
<feature type="region of interest" description="Disordered" evidence="1">
    <location>
        <begin position="73"/>
        <end position="93"/>
    </location>
</feature>
<proteinExistence type="predicted"/>
<dbReference type="SMART" id="SM00966">
    <property type="entry name" value="SpoVT_AbrB"/>
    <property type="match status" value="1"/>
</dbReference>
<accession>A0A7W9B2Z3</accession>
<name>A0A7W9B2Z3_9SPHN</name>
<organism evidence="3 4">
    <name type="scientific">Sphingopyxis panaciterrulae</name>
    <dbReference type="NCBI Taxonomy" id="462372"/>
    <lineage>
        <taxon>Bacteria</taxon>
        <taxon>Pseudomonadati</taxon>
        <taxon>Pseudomonadota</taxon>
        <taxon>Alphaproteobacteria</taxon>
        <taxon>Sphingomonadales</taxon>
        <taxon>Sphingomonadaceae</taxon>
        <taxon>Sphingopyxis</taxon>
    </lineage>
</organism>
<reference evidence="3 4" key="1">
    <citation type="submission" date="2020-08" db="EMBL/GenBank/DDBJ databases">
        <title>Genomic Encyclopedia of Type Strains, Phase IV (KMG-IV): sequencing the most valuable type-strain genomes for metagenomic binning, comparative biology and taxonomic classification.</title>
        <authorList>
            <person name="Goeker M."/>
        </authorList>
    </citation>
    <scope>NUCLEOTIDE SEQUENCE [LARGE SCALE GENOMIC DNA]</scope>
    <source>
        <strain evidence="3 4">DSM 27163</strain>
    </source>
</reference>
<dbReference type="EMBL" id="JACIJH010000001">
    <property type="protein sequence ID" value="MBB5705265.1"/>
    <property type="molecule type" value="Genomic_DNA"/>
</dbReference>
<evidence type="ECO:0000313" key="4">
    <source>
        <dbReference type="Proteomes" id="UP000537161"/>
    </source>
</evidence>
<dbReference type="Pfam" id="PF04014">
    <property type="entry name" value="MazE_antitoxin"/>
    <property type="match status" value="1"/>
</dbReference>
<dbReference type="Gene3D" id="2.10.260.10">
    <property type="match status" value="1"/>
</dbReference>
<dbReference type="RefSeq" id="WP_184095120.1">
    <property type="nucleotide sequence ID" value="NZ_JACIJH010000001.1"/>
</dbReference>
<evidence type="ECO:0000259" key="2">
    <source>
        <dbReference type="SMART" id="SM00966"/>
    </source>
</evidence>